<reference evidence="3" key="1">
    <citation type="submission" date="2016-11" db="UniProtKB">
        <authorList>
            <consortium name="WormBaseParasite"/>
        </authorList>
    </citation>
    <scope>IDENTIFICATION</scope>
</reference>
<proteinExistence type="predicted"/>
<feature type="compositionally biased region" description="Low complexity" evidence="1">
    <location>
        <begin position="299"/>
        <end position="320"/>
    </location>
</feature>
<accession>A0A1I7WHY1</accession>
<evidence type="ECO:0000313" key="3">
    <source>
        <dbReference type="WBParaSite" id="Hba_04594"/>
    </source>
</evidence>
<name>A0A1I7WHY1_HETBA</name>
<keyword evidence="2" id="KW-1185">Reference proteome</keyword>
<dbReference type="WBParaSite" id="Hba_04594">
    <property type="protein sequence ID" value="Hba_04594"/>
    <property type="gene ID" value="Hba_04594"/>
</dbReference>
<feature type="compositionally biased region" description="Basic and acidic residues" evidence="1">
    <location>
        <begin position="287"/>
        <end position="298"/>
    </location>
</feature>
<organism evidence="2 3">
    <name type="scientific">Heterorhabditis bacteriophora</name>
    <name type="common">Entomopathogenic nematode worm</name>
    <dbReference type="NCBI Taxonomy" id="37862"/>
    <lineage>
        <taxon>Eukaryota</taxon>
        <taxon>Metazoa</taxon>
        <taxon>Ecdysozoa</taxon>
        <taxon>Nematoda</taxon>
        <taxon>Chromadorea</taxon>
        <taxon>Rhabditida</taxon>
        <taxon>Rhabditina</taxon>
        <taxon>Rhabditomorpha</taxon>
        <taxon>Strongyloidea</taxon>
        <taxon>Heterorhabditidae</taxon>
        <taxon>Heterorhabditis</taxon>
    </lineage>
</organism>
<evidence type="ECO:0000313" key="2">
    <source>
        <dbReference type="Proteomes" id="UP000095283"/>
    </source>
</evidence>
<protein>
    <submittedName>
        <fullName evidence="3">CUB domain-containing protein</fullName>
    </submittedName>
</protein>
<dbReference type="AlphaFoldDB" id="A0A1I7WHY1"/>
<sequence length="383" mass="43782">MTSKFCEHKRAEVWLIGEFPTNDAHVDNDFFAFSSVRKVFCRQGRRFAHTTHTPIQCPSSSTSCGYIEFPSPDRKVGLDNVIIFYTGIYECVDNGMLSATVDADNKNAFQSLFAALCGPVPQCSSLHIDSLNPTFSKYIITTYEIELETLTSRTLRFCCSLFHSTLQKLVNSGMDKLQYDDRKRVKKQIDDYDGVSAMQLSFDYEEDNESFEFVSKVPETIHSDTISSRRVPQHPSKIISNASVTVETLHYQNYDSTGVRDEMHCVYRHFNDEFYRYCLMVHQRKDGDRNDNNDDHGNKNSTSYTSSSSTTTTTSTTATTKKPLTTRKLTASRPPFIIRKPLNRRTTYKVTDRNGNKQQCAVKTANKYINTIHKGKIHKSERT</sequence>
<dbReference type="Proteomes" id="UP000095283">
    <property type="component" value="Unplaced"/>
</dbReference>
<evidence type="ECO:0000256" key="1">
    <source>
        <dbReference type="SAM" id="MobiDB-lite"/>
    </source>
</evidence>
<feature type="region of interest" description="Disordered" evidence="1">
    <location>
        <begin position="287"/>
        <end position="358"/>
    </location>
</feature>